<protein>
    <submittedName>
        <fullName evidence="3">Uncharacterized protein</fullName>
    </submittedName>
</protein>
<name>A0A9Q1I9X1_CONCO</name>
<dbReference type="AlphaFoldDB" id="A0A9Q1I9X1"/>
<feature type="chain" id="PRO_5040321775" evidence="2">
    <location>
        <begin position="16"/>
        <end position="194"/>
    </location>
</feature>
<keyword evidence="2" id="KW-0732">Signal</keyword>
<accession>A0A9Q1I9X1</accession>
<evidence type="ECO:0000256" key="1">
    <source>
        <dbReference type="SAM" id="MobiDB-lite"/>
    </source>
</evidence>
<evidence type="ECO:0000313" key="3">
    <source>
        <dbReference type="EMBL" id="KAJ8289288.1"/>
    </source>
</evidence>
<sequence>MFIFFSRGLLPLVISFHFFCENISPWRFCILLRRVTSDGCLLVDLDVPRLPQDLFHDVDDPPLMLELIGLASPRWTVEEALSRHGRRGDKQASRPAWLRSTPRTGTSGHVGRNLSNQASSKRGKPCQLIWEQRAGTAVSRSHHQREPGPRSLEYPGSQSGVQYLSWPVAATWILEPSSGGRRTSRPPRAPLLPN</sequence>
<comment type="caution">
    <text evidence="3">The sequence shown here is derived from an EMBL/GenBank/DDBJ whole genome shotgun (WGS) entry which is preliminary data.</text>
</comment>
<gene>
    <name evidence="3" type="ORF">COCON_G00019470</name>
</gene>
<reference evidence="3" key="1">
    <citation type="journal article" date="2023" name="Science">
        <title>Genome structures resolve the early diversification of teleost fishes.</title>
        <authorList>
            <person name="Parey E."/>
            <person name="Louis A."/>
            <person name="Montfort J."/>
            <person name="Bouchez O."/>
            <person name="Roques C."/>
            <person name="Iampietro C."/>
            <person name="Lluch J."/>
            <person name="Castinel A."/>
            <person name="Donnadieu C."/>
            <person name="Desvignes T."/>
            <person name="Floi Bucao C."/>
            <person name="Jouanno E."/>
            <person name="Wen M."/>
            <person name="Mejri S."/>
            <person name="Dirks R."/>
            <person name="Jansen H."/>
            <person name="Henkel C."/>
            <person name="Chen W.J."/>
            <person name="Zahm M."/>
            <person name="Cabau C."/>
            <person name="Klopp C."/>
            <person name="Thompson A.W."/>
            <person name="Robinson-Rechavi M."/>
            <person name="Braasch I."/>
            <person name="Lecointre G."/>
            <person name="Bobe J."/>
            <person name="Postlethwait J.H."/>
            <person name="Berthelot C."/>
            <person name="Roest Crollius H."/>
            <person name="Guiguen Y."/>
        </authorList>
    </citation>
    <scope>NUCLEOTIDE SEQUENCE</scope>
    <source>
        <strain evidence="3">Concon-B</strain>
    </source>
</reference>
<dbReference type="OrthoDB" id="10618366at2759"/>
<keyword evidence="4" id="KW-1185">Reference proteome</keyword>
<evidence type="ECO:0000256" key="2">
    <source>
        <dbReference type="SAM" id="SignalP"/>
    </source>
</evidence>
<feature type="non-terminal residue" evidence="3">
    <location>
        <position position="1"/>
    </location>
</feature>
<feature type="compositionally biased region" description="Basic and acidic residues" evidence="1">
    <location>
        <begin position="81"/>
        <end position="92"/>
    </location>
</feature>
<proteinExistence type="predicted"/>
<dbReference type="Proteomes" id="UP001152803">
    <property type="component" value="Unassembled WGS sequence"/>
</dbReference>
<feature type="region of interest" description="Disordered" evidence="1">
    <location>
        <begin position="81"/>
        <end position="157"/>
    </location>
</feature>
<dbReference type="EMBL" id="JAFJMO010000001">
    <property type="protein sequence ID" value="KAJ8289288.1"/>
    <property type="molecule type" value="Genomic_DNA"/>
</dbReference>
<feature type="region of interest" description="Disordered" evidence="1">
    <location>
        <begin position="175"/>
        <end position="194"/>
    </location>
</feature>
<evidence type="ECO:0000313" key="4">
    <source>
        <dbReference type="Proteomes" id="UP001152803"/>
    </source>
</evidence>
<feature type="compositionally biased region" description="Polar residues" evidence="1">
    <location>
        <begin position="101"/>
        <end position="120"/>
    </location>
</feature>
<feature type="signal peptide" evidence="2">
    <location>
        <begin position="1"/>
        <end position="15"/>
    </location>
</feature>
<organism evidence="3 4">
    <name type="scientific">Conger conger</name>
    <name type="common">Conger eel</name>
    <name type="synonym">Muraena conger</name>
    <dbReference type="NCBI Taxonomy" id="82655"/>
    <lineage>
        <taxon>Eukaryota</taxon>
        <taxon>Metazoa</taxon>
        <taxon>Chordata</taxon>
        <taxon>Craniata</taxon>
        <taxon>Vertebrata</taxon>
        <taxon>Euteleostomi</taxon>
        <taxon>Actinopterygii</taxon>
        <taxon>Neopterygii</taxon>
        <taxon>Teleostei</taxon>
        <taxon>Anguilliformes</taxon>
        <taxon>Congridae</taxon>
        <taxon>Conger</taxon>
    </lineage>
</organism>